<sequence length="288" mass="30181">MSTLDWQAPHGGAWFDPAAAGGAVTSLTLHDNPDRTGPAAATVPAPAPLRPGAYRFTIPDTLPSGRYWGTVAFTPAAGAAAAVDRSVRIDLPTGTGLVASPEEVAEKIGIPLPLTGAQRDTLRTAIEDAQADVEAYLVRPLVPRLAILNGVRPEPGRDLGSWKAWAYCGPDDDFTVDGWTLMPDGTYDVQLRVGLDGAAERPIRRFVVAHAAESLRNTPTAGGSSGRRVSSLSAEGQSISYEGAPSAGQAGALPVLATLDGYRQPPVYVRPRPAAAPWPYGGTVSLWR</sequence>
<dbReference type="EMBL" id="JBHSOD010000020">
    <property type="protein sequence ID" value="MFC5886846.1"/>
    <property type="molecule type" value="Genomic_DNA"/>
</dbReference>
<organism evidence="1 2">
    <name type="scientific">Kitasatospora aburaviensis</name>
    <dbReference type="NCBI Taxonomy" id="67265"/>
    <lineage>
        <taxon>Bacteria</taxon>
        <taxon>Bacillati</taxon>
        <taxon>Actinomycetota</taxon>
        <taxon>Actinomycetes</taxon>
        <taxon>Kitasatosporales</taxon>
        <taxon>Streptomycetaceae</taxon>
        <taxon>Kitasatospora</taxon>
    </lineage>
</organism>
<accession>A0ABW1EXK0</accession>
<evidence type="ECO:0000313" key="1">
    <source>
        <dbReference type="EMBL" id="MFC5886846.1"/>
    </source>
</evidence>
<gene>
    <name evidence="1" type="ORF">ACFP0N_17910</name>
</gene>
<keyword evidence="2" id="KW-1185">Reference proteome</keyword>
<proteinExistence type="predicted"/>
<evidence type="ECO:0000313" key="2">
    <source>
        <dbReference type="Proteomes" id="UP001596067"/>
    </source>
</evidence>
<reference evidence="2" key="1">
    <citation type="journal article" date="2019" name="Int. J. Syst. Evol. Microbiol.">
        <title>The Global Catalogue of Microorganisms (GCM) 10K type strain sequencing project: providing services to taxonomists for standard genome sequencing and annotation.</title>
        <authorList>
            <consortium name="The Broad Institute Genomics Platform"/>
            <consortium name="The Broad Institute Genome Sequencing Center for Infectious Disease"/>
            <person name="Wu L."/>
            <person name="Ma J."/>
        </authorList>
    </citation>
    <scope>NUCLEOTIDE SEQUENCE [LARGE SCALE GENOMIC DNA]</scope>
    <source>
        <strain evidence="2">CGMCC 4.1469</strain>
    </source>
</reference>
<dbReference type="RefSeq" id="WP_345330818.1">
    <property type="nucleotide sequence ID" value="NZ_BAAAVH010000123.1"/>
</dbReference>
<comment type="caution">
    <text evidence="1">The sequence shown here is derived from an EMBL/GenBank/DDBJ whole genome shotgun (WGS) entry which is preliminary data.</text>
</comment>
<protein>
    <submittedName>
        <fullName evidence="1">Uncharacterized protein</fullName>
    </submittedName>
</protein>
<dbReference type="Proteomes" id="UP001596067">
    <property type="component" value="Unassembled WGS sequence"/>
</dbReference>
<name>A0ABW1EXK0_9ACTN</name>